<evidence type="ECO:0000313" key="2">
    <source>
        <dbReference type="EMBL" id="SEL50690.1"/>
    </source>
</evidence>
<evidence type="ECO:0008006" key="4">
    <source>
        <dbReference type="Google" id="ProtNLM"/>
    </source>
</evidence>
<name>A0A1H7QRS3_9HYPH</name>
<dbReference type="AlphaFoldDB" id="A0A1H7QRS3"/>
<feature type="signal peptide" evidence="1">
    <location>
        <begin position="1"/>
        <end position="19"/>
    </location>
</feature>
<accession>A0A1H7QRS3</accession>
<keyword evidence="3" id="KW-1185">Reference proteome</keyword>
<dbReference type="STRING" id="1036779.SAMN04515666_104110"/>
<organism evidence="2 3">
    <name type="scientific">Bosea lupini</name>
    <dbReference type="NCBI Taxonomy" id="1036779"/>
    <lineage>
        <taxon>Bacteria</taxon>
        <taxon>Pseudomonadati</taxon>
        <taxon>Pseudomonadota</taxon>
        <taxon>Alphaproteobacteria</taxon>
        <taxon>Hyphomicrobiales</taxon>
        <taxon>Boseaceae</taxon>
        <taxon>Bosea</taxon>
    </lineage>
</organism>
<evidence type="ECO:0000256" key="1">
    <source>
        <dbReference type="SAM" id="SignalP"/>
    </source>
</evidence>
<keyword evidence="1" id="KW-0732">Signal</keyword>
<dbReference type="OrthoDB" id="7376195at2"/>
<proteinExistence type="predicted"/>
<dbReference type="Proteomes" id="UP000199664">
    <property type="component" value="Unassembled WGS sequence"/>
</dbReference>
<gene>
    <name evidence="2" type="ORF">SAMN04515666_104110</name>
</gene>
<evidence type="ECO:0000313" key="3">
    <source>
        <dbReference type="Proteomes" id="UP000199664"/>
    </source>
</evidence>
<dbReference type="EMBL" id="FOAN01000004">
    <property type="protein sequence ID" value="SEL50690.1"/>
    <property type="molecule type" value="Genomic_DNA"/>
</dbReference>
<dbReference type="RefSeq" id="WP_091834759.1">
    <property type="nucleotide sequence ID" value="NZ_FOAN01000004.1"/>
</dbReference>
<sequence>MRAHLLLVLLPMLPTAATALELTGRYGYAGEWALTATLAEAEPSASKRKRDFAGPVKLKHLALCGPGEVAEKTGTLNLRRDGRRYAAMLAIGEENCAVTGTLTEDGVAFADCGKAGKIPLRLWLK</sequence>
<reference evidence="3" key="1">
    <citation type="submission" date="2016-10" db="EMBL/GenBank/DDBJ databases">
        <authorList>
            <person name="Varghese N."/>
            <person name="Submissions S."/>
        </authorList>
    </citation>
    <scope>NUCLEOTIDE SEQUENCE [LARGE SCALE GENOMIC DNA]</scope>
    <source>
        <strain evidence="3">LMG 26383,CCUG 61248,R- 45681</strain>
    </source>
</reference>
<feature type="chain" id="PRO_5011651399" description="DUF3617 family protein" evidence="1">
    <location>
        <begin position="20"/>
        <end position="125"/>
    </location>
</feature>
<protein>
    <recommendedName>
        <fullName evidence="4">DUF3617 family protein</fullName>
    </recommendedName>
</protein>